<sequence length="84" mass="9332">IEFMKLFLPNGYALDKKVDNYKDQVKQVGDEDAANLQAYLRENNISSSGSSAILKALRKFHSGGAFNDRIHLIVACFLEGVITI</sequence>
<keyword evidence="2" id="KW-1185">Reference proteome</keyword>
<dbReference type="AlphaFoldDB" id="A0A225V7D9"/>
<dbReference type="OrthoDB" id="122393at2759"/>
<evidence type="ECO:0000313" key="1">
    <source>
        <dbReference type="EMBL" id="OWZ00828.1"/>
    </source>
</evidence>
<gene>
    <name evidence="1" type="ORF">PHMEG_00027899</name>
</gene>
<organism evidence="1 2">
    <name type="scientific">Phytophthora megakarya</name>
    <dbReference type="NCBI Taxonomy" id="4795"/>
    <lineage>
        <taxon>Eukaryota</taxon>
        <taxon>Sar</taxon>
        <taxon>Stramenopiles</taxon>
        <taxon>Oomycota</taxon>
        <taxon>Peronosporomycetes</taxon>
        <taxon>Peronosporales</taxon>
        <taxon>Peronosporaceae</taxon>
        <taxon>Phytophthora</taxon>
    </lineage>
</organism>
<dbReference type="Proteomes" id="UP000198211">
    <property type="component" value="Unassembled WGS sequence"/>
</dbReference>
<comment type="caution">
    <text evidence="1">The sequence shown here is derived from an EMBL/GenBank/DDBJ whole genome shotgun (WGS) entry which is preliminary data.</text>
</comment>
<reference evidence="2" key="1">
    <citation type="submission" date="2017-03" db="EMBL/GenBank/DDBJ databases">
        <title>Phytopthora megakarya and P. palmivora, two closely related causual agents of cacao black pod achieved similar genome size and gene model numbers by different mechanisms.</title>
        <authorList>
            <person name="Ali S."/>
            <person name="Shao J."/>
            <person name="Larry D.J."/>
            <person name="Kronmiller B."/>
            <person name="Shen D."/>
            <person name="Strem M.D."/>
            <person name="Melnick R.L."/>
            <person name="Guiltinan M.J."/>
            <person name="Tyler B.M."/>
            <person name="Meinhardt L.W."/>
            <person name="Bailey B.A."/>
        </authorList>
    </citation>
    <scope>NUCLEOTIDE SEQUENCE [LARGE SCALE GENOMIC DNA]</scope>
    <source>
        <strain evidence="2">zdho120</strain>
    </source>
</reference>
<protein>
    <submittedName>
        <fullName evidence="1">Uncharacterized protein</fullName>
    </submittedName>
</protein>
<accession>A0A225V7D9</accession>
<feature type="non-terminal residue" evidence="1">
    <location>
        <position position="1"/>
    </location>
</feature>
<proteinExistence type="predicted"/>
<dbReference type="EMBL" id="NBNE01007298">
    <property type="protein sequence ID" value="OWZ00828.1"/>
    <property type="molecule type" value="Genomic_DNA"/>
</dbReference>
<name>A0A225V7D9_9STRA</name>
<evidence type="ECO:0000313" key="2">
    <source>
        <dbReference type="Proteomes" id="UP000198211"/>
    </source>
</evidence>